<evidence type="ECO:0000256" key="5">
    <source>
        <dbReference type="ARBA" id="ARBA00023136"/>
    </source>
</evidence>
<comment type="subcellular location">
    <subcellularLocation>
        <location evidence="1">Cell membrane</location>
        <topology evidence="1">Multi-pass membrane protein</topology>
    </subcellularLocation>
</comment>
<dbReference type="RefSeq" id="WP_082411335.1">
    <property type="nucleotide sequence ID" value="NZ_AP019782.1"/>
</dbReference>
<evidence type="ECO:0000256" key="1">
    <source>
        <dbReference type="ARBA" id="ARBA00004651"/>
    </source>
</evidence>
<dbReference type="KEGG" id="moz:MoryE10_34840"/>
<keyword evidence="4 6" id="KW-1133">Transmembrane helix</keyword>
<dbReference type="Pfam" id="PF03899">
    <property type="entry name" value="ATP-synt_I"/>
    <property type="match status" value="1"/>
</dbReference>
<keyword evidence="2" id="KW-1003">Cell membrane</keyword>
<gene>
    <name evidence="7" type="primary">atpI</name>
    <name evidence="7" type="ORF">MoryE10_34840</name>
</gene>
<reference evidence="7" key="1">
    <citation type="submission" date="2019-06" db="EMBL/GenBank/DDBJ databases">
        <title>Complete genome sequence of Methylogaea oryzae strain JCM16910.</title>
        <authorList>
            <person name="Asakawa S."/>
        </authorList>
    </citation>
    <scope>NUCLEOTIDE SEQUENCE</scope>
    <source>
        <strain evidence="7">E10</strain>
    </source>
</reference>
<feature type="transmembrane region" description="Helical" evidence="6">
    <location>
        <begin position="99"/>
        <end position="120"/>
    </location>
</feature>
<dbReference type="Proteomes" id="UP000824988">
    <property type="component" value="Chromosome"/>
</dbReference>
<feature type="transmembrane region" description="Helical" evidence="6">
    <location>
        <begin position="12"/>
        <end position="31"/>
    </location>
</feature>
<evidence type="ECO:0000313" key="7">
    <source>
        <dbReference type="EMBL" id="BBL72878.1"/>
    </source>
</evidence>
<evidence type="ECO:0000256" key="4">
    <source>
        <dbReference type="ARBA" id="ARBA00022989"/>
    </source>
</evidence>
<sequence>MRASPLFPAIRQLLRGQALVVAAAVWIAYLAGGEQAARSSLLGGLAAFLPNAYFATRVGKSQNKKTAREIVHSFYVGETVKLVSTALLFSLVLQLPNVVFAPLIATFVAVLTVFWFALLLNDNPTK</sequence>
<dbReference type="GO" id="GO:0005886">
    <property type="term" value="C:plasma membrane"/>
    <property type="evidence" value="ECO:0007669"/>
    <property type="project" value="UniProtKB-SubCell"/>
</dbReference>
<evidence type="ECO:0000256" key="6">
    <source>
        <dbReference type="SAM" id="Phobius"/>
    </source>
</evidence>
<evidence type="ECO:0000256" key="2">
    <source>
        <dbReference type="ARBA" id="ARBA00022475"/>
    </source>
</evidence>
<organism evidence="7 8">
    <name type="scientific">Methylogaea oryzae</name>
    <dbReference type="NCBI Taxonomy" id="1295382"/>
    <lineage>
        <taxon>Bacteria</taxon>
        <taxon>Pseudomonadati</taxon>
        <taxon>Pseudomonadota</taxon>
        <taxon>Gammaproteobacteria</taxon>
        <taxon>Methylococcales</taxon>
        <taxon>Methylococcaceae</taxon>
        <taxon>Methylogaea</taxon>
    </lineage>
</organism>
<keyword evidence="5 6" id="KW-0472">Membrane</keyword>
<dbReference type="AlphaFoldDB" id="A0A8D4VQW1"/>
<keyword evidence="8" id="KW-1185">Reference proteome</keyword>
<feature type="transmembrane region" description="Helical" evidence="6">
    <location>
        <begin position="74"/>
        <end position="93"/>
    </location>
</feature>
<feature type="transmembrane region" description="Helical" evidence="6">
    <location>
        <begin position="37"/>
        <end position="54"/>
    </location>
</feature>
<evidence type="ECO:0000256" key="3">
    <source>
        <dbReference type="ARBA" id="ARBA00022692"/>
    </source>
</evidence>
<name>A0A8D4VQW1_9GAMM</name>
<evidence type="ECO:0000313" key="8">
    <source>
        <dbReference type="Proteomes" id="UP000824988"/>
    </source>
</evidence>
<accession>A0A8D4VQW1</accession>
<dbReference type="InterPro" id="IPR005598">
    <property type="entry name" value="ATP_synth_I"/>
</dbReference>
<dbReference type="EMBL" id="AP019782">
    <property type="protein sequence ID" value="BBL72878.1"/>
    <property type="molecule type" value="Genomic_DNA"/>
</dbReference>
<protein>
    <submittedName>
        <fullName evidence="7">ATP synthase subunit I</fullName>
    </submittedName>
</protein>
<proteinExistence type="predicted"/>
<keyword evidence="3 6" id="KW-0812">Transmembrane</keyword>